<evidence type="ECO:0000256" key="5">
    <source>
        <dbReference type="HAMAP-Rule" id="MF_01080"/>
    </source>
</evidence>
<dbReference type="GO" id="GO:0031119">
    <property type="term" value="P:tRNA pseudouridine synthesis"/>
    <property type="evidence" value="ECO:0007669"/>
    <property type="project" value="UniProtKB-UniRule"/>
</dbReference>
<dbReference type="AlphaFoldDB" id="A0A1U7NI95"/>
<dbReference type="GO" id="GO:0003723">
    <property type="term" value="F:RNA binding"/>
    <property type="evidence" value="ECO:0007669"/>
    <property type="project" value="InterPro"/>
</dbReference>
<sequence length="278" mass="31453">MDGIIVINKPTGMTSHDVINRLRKKYQQKKFGHTGTLDPQASGVLVVLAGRAAKLLQFLEDTDKEYIASLKFGQKTDTGDIWGTVLESKEINSDFDFEQILDSLKGPLCLQVPAYSAKKVNGKKLVDLARNDREIPEIYQNIEIYDAKNLDSLDQEENTHKFKVSCSSGTYVRSICEEIGRRTNNLACMSELIRTKASGFDLEQAEDLDASEHTIYPMTSVLNLPQVHFEPIQDIYNGKHVRIDTDANRVLIMDQDEPIAVYDRHHQNVFSCTRGLWS</sequence>
<dbReference type="EC" id="5.4.99.25" evidence="5"/>
<evidence type="ECO:0000313" key="8">
    <source>
        <dbReference type="Proteomes" id="UP000186341"/>
    </source>
</evidence>
<accession>A0A1U7NI95</accession>
<dbReference type="CDD" id="cd02573">
    <property type="entry name" value="PseudoU_synth_EcTruB"/>
    <property type="match status" value="1"/>
</dbReference>
<dbReference type="OrthoDB" id="9802309at2"/>
<organism evidence="7 8">
    <name type="scientific">Ileibacterium valens</name>
    <dbReference type="NCBI Taxonomy" id="1862668"/>
    <lineage>
        <taxon>Bacteria</taxon>
        <taxon>Bacillati</taxon>
        <taxon>Bacillota</taxon>
        <taxon>Erysipelotrichia</taxon>
        <taxon>Erysipelotrichales</taxon>
        <taxon>Erysipelotrichaceae</taxon>
        <taxon>Ileibacterium</taxon>
    </lineage>
</organism>
<dbReference type="RefSeq" id="WP_075818069.1">
    <property type="nucleotide sequence ID" value="NZ_CAJUTZ010000004.1"/>
</dbReference>
<protein>
    <recommendedName>
        <fullName evidence="5">tRNA pseudouridine synthase B</fullName>
        <ecNumber evidence="5">5.4.99.25</ecNumber>
    </recommendedName>
    <alternativeName>
        <fullName evidence="5">tRNA pseudouridine(55) synthase</fullName>
        <shortName evidence="5">Psi55 synthase</shortName>
    </alternativeName>
    <alternativeName>
        <fullName evidence="5">tRNA pseudouridylate synthase</fullName>
    </alternativeName>
    <alternativeName>
        <fullName evidence="5">tRNA-uridine isomerase</fullName>
    </alternativeName>
</protein>
<dbReference type="SUPFAM" id="SSF55120">
    <property type="entry name" value="Pseudouridine synthase"/>
    <property type="match status" value="1"/>
</dbReference>
<dbReference type="GO" id="GO:0160148">
    <property type="term" value="F:tRNA pseudouridine(55) synthase activity"/>
    <property type="evidence" value="ECO:0007669"/>
    <property type="project" value="UniProtKB-EC"/>
</dbReference>
<evidence type="ECO:0000256" key="4">
    <source>
        <dbReference type="ARBA" id="ARBA00023235"/>
    </source>
</evidence>
<keyword evidence="8" id="KW-1185">Reference proteome</keyword>
<keyword evidence="4 5" id="KW-0413">Isomerase</keyword>
<dbReference type="NCBIfam" id="TIGR00431">
    <property type="entry name" value="TruB"/>
    <property type="match status" value="1"/>
</dbReference>
<comment type="caution">
    <text evidence="7">The sequence shown here is derived from an EMBL/GenBank/DDBJ whole genome shotgun (WGS) entry which is preliminary data.</text>
</comment>
<gene>
    <name evidence="5" type="primary">truB</name>
    <name evidence="7" type="ORF">BO222_02425</name>
</gene>
<evidence type="ECO:0000313" key="7">
    <source>
        <dbReference type="EMBL" id="OLU41961.1"/>
    </source>
</evidence>
<dbReference type="InterPro" id="IPR002501">
    <property type="entry name" value="PsdUridine_synth_N"/>
</dbReference>
<evidence type="ECO:0000256" key="3">
    <source>
        <dbReference type="ARBA" id="ARBA00022694"/>
    </source>
</evidence>
<name>A0A1U7NI95_9FIRM</name>
<feature type="active site" description="Nucleophile" evidence="5">
    <location>
        <position position="38"/>
    </location>
</feature>
<dbReference type="GeneID" id="82202093"/>
<evidence type="ECO:0000259" key="6">
    <source>
        <dbReference type="Pfam" id="PF01509"/>
    </source>
</evidence>
<dbReference type="PANTHER" id="PTHR13767">
    <property type="entry name" value="TRNA-PSEUDOURIDINE SYNTHASE"/>
    <property type="match status" value="1"/>
</dbReference>
<proteinExistence type="inferred from homology"/>
<dbReference type="PANTHER" id="PTHR13767:SF2">
    <property type="entry name" value="PSEUDOURIDYLATE SYNTHASE TRUB1"/>
    <property type="match status" value="1"/>
</dbReference>
<reference evidence="7 8" key="1">
    <citation type="submission" date="2016-11" db="EMBL/GenBank/DDBJ databases">
        <title>Description of two novel members of the family Erysipelotrichaceae: Ileibacterium lipovorans gen. nov., sp. nov. and Dubosiella newyorkensis, gen. nov., sp. nov.</title>
        <authorList>
            <person name="Cox L.M."/>
            <person name="Sohn J."/>
            <person name="Tyrrell K.L."/>
            <person name="Citron D.M."/>
            <person name="Lawson P.A."/>
            <person name="Patel N.B."/>
            <person name="Iizumi T."/>
            <person name="Perez-Perez G.I."/>
            <person name="Goldstein E.J."/>
            <person name="Blaser M.J."/>
        </authorList>
    </citation>
    <scope>NUCLEOTIDE SEQUENCE [LARGE SCALE GENOMIC DNA]</scope>
    <source>
        <strain evidence="7 8">NYU-BL-A3</strain>
    </source>
</reference>
<comment type="catalytic activity">
    <reaction evidence="1 5">
        <text>uridine(55) in tRNA = pseudouridine(55) in tRNA</text>
        <dbReference type="Rhea" id="RHEA:42532"/>
        <dbReference type="Rhea" id="RHEA-COMP:10101"/>
        <dbReference type="Rhea" id="RHEA-COMP:10102"/>
        <dbReference type="ChEBI" id="CHEBI:65314"/>
        <dbReference type="ChEBI" id="CHEBI:65315"/>
        <dbReference type="EC" id="5.4.99.25"/>
    </reaction>
</comment>
<dbReference type="Gene3D" id="3.30.2350.10">
    <property type="entry name" value="Pseudouridine synthase"/>
    <property type="match status" value="1"/>
</dbReference>
<dbReference type="EMBL" id="MPJW01000070">
    <property type="protein sequence ID" value="OLU41961.1"/>
    <property type="molecule type" value="Genomic_DNA"/>
</dbReference>
<dbReference type="GO" id="GO:1990481">
    <property type="term" value="P:mRNA pseudouridine synthesis"/>
    <property type="evidence" value="ECO:0007669"/>
    <property type="project" value="TreeGrafter"/>
</dbReference>
<evidence type="ECO:0000256" key="1">
    <source>
        <dbReference type="ARBA" id="ARBA00000385"/>
    </source>
</evidence>
<dbReference type="HAMAP" id="MF_01080">
    <property type="entry name" value="TruB_bact"/>
    <property type="match status" value="1"/>
</dbReference>
<comment type="function">
    <text evidence="5">Responsible for synthesis of pseudouridine from uracil-55 in the psi GC loop of transfer RNAs.</text>
</comment>
<comment type="similarity">
    <text evidence="2 5">Belongs to the pseudouridine synthase TruB family. Type 1 subfamily.</text>
</comment>
<evidence type="ECO:0000256" key="2">
    <source>
        <dbReference type="ARBA" id="ARBA00005642"/>
    </source>
</evidence>
<dbReference type="InterPro" id="IPR014780">
    <property type="entry name" value="tRNA_psdUridine_synth_TruB"/>
</dbReference>
<dbReference type="Proteomes" id="UP000186341">
    <property type="component" value="Unassembled WGS sequence"/>
</dbReference>
<feature type="domain" description="Pseudouridine synthase II N-terminal" evidence="6">
    <location>
        <begin position="23"/>
        <end position="172"/>
    </location>
</feature>
<dbReference type="InterPro" id="IPR020103">
    <property type="entry name" value="PsdUridine_synth_cat_dom_sf"/>
</dbReference>
<dbReference type="Pfam" id="PF01509">
    <property type="entry name" value="TruB_N"/>
    <property type="match status" value="1"/>
</dbReference>
<keyword evidence="3 5" id="KW-0819">tRNA processing</keyword>